<feature type="domain" description="HTH marR-type" evidence="4">
    <location>
        <begin position="13"/>
        <end position="149"/>
    </location>
</feature>
<comment type="caution">
    <text evidence="5">The sequence shown here is derived from an EMBL/GenBank/DDBJ whole genome shotgun (WGS) entry which is preliminary data.</text>
</comment>
<dbReference type="GO" id="GO:0003677">
    <property type="term" value="F:DNA binding"/>
    <property type="evidence" value="ECO:0007669"/>
    <property type="project" value="UniProtKB-KW"/>
</dbReference>
<dbReference type="OrthoDB" id="8906692at2"/>
<dbReference type="Pfam" id="PF01047">
    <property type="entry name" value="MarR"/>
    <property type="match status" value="1"/>
</dbReference>
<dbReference type="PROSITE" id="PS50995">
    <property type="entry name" value="HTH_MARR_2"/>
    <property type="match status" value="1"/>
</dbReference>
<evidence type="ECO:0000256" key="1">
    <source>
        <dbReference type="ARBA" id="ARBA00023015"/>
    </source>
</evidence>
<evidence type="ECO:0000256" key="2">
    <source>
        <dbReference type="ARBA" id="ARBA00023125"/>
    </source>
</evidence>
<evidence type="ECO:0000256" key="3">
    <source>
        <dbReference type="ARBA" id="ARBA00023163"/>
    </source>
</evidence>
<dbReference type="Gene3D" id="1.10.10.10">
    <property type="entry name" value="Winged helix-like DNA-binding domain superfamily/Winged helix DNA-binding domain"/>
    <property type="match status" value="1"/>
</dbReference>
<keyword evidence="1" id="KW-0805">Transcription regulation</keyword>
<dbReference type="InterPro" id="IPR036390">
    <property type="entry name" value="WH_DNA-bd_sf"/>
</dbReference>
<protein>
    <submittedName>
        <fullName evidence="5">MarR family protein</fullName>
    </submittedName>
</protein>
<dbReference type="PANTHER" id="PTHR42756:SF1">
    <property type="entry name" value="TRANSCRIPTIONAL REPRESSOR OF EMRAB OPERON"/>
    <property type="match status" value="1"/>
</dbReference>
<dbReference type="InterPro" id="IPR000835">
    <property type="entry name" value="HTH_MarR-typ"/>
</dbReference>
<dbReference type="PRINTS" id="PR00598">
    <property type="entry name" value="HTHMARR"/>
</dbReference>
<keyword evidence="3" id="KW-0804">Transcription</keyword>
<evidence type="ECO:0000259" key="4">
    <source>
        <dbReference type="PROSITE" id="PS50995"/>
    </source>
</evidence>
<organism evidence="5 6">
    <name type="scientific">Enhygromyxa salina</name>
    <dbReference type="NCBI Taxonomy" id="215803"/>
    <lineage>
        <taxon>Bacteria</taxon>
        <taxon>Pseudomonadati</taxon>
        <taxon>Myxococcota</taxon>
        <taxon>Polyangia</taxon>
        <taxon>Nannocystales</taxon>
        <taxon>Nannocystaceae</taxon>
        <taxon>Enhygromyxa</taxon>
    </lineage>
</organism>
<keyword evidence="2" id="KW-0238">DNA-binding</keyword>
<sequence length="157" mass="17990">MASRADIAQRRRQADAALELSRINREIERRVQQLLEREKLEDVTPAQANAMMILFQEKSPMTARQLARQMNLSEVTVGRFVRALESAGWVRREADPKDTRAILILPSKRAYRAFPRFLNVSNALLDVAFAGFTKKEVETLGRLVERVRMNVVVEPRG</sequence>
<dbReference type="PANTHER" id="PTHR42756">
    <property type="entry name" value="TRANSCRIPTIONAL REGULATOR, MARR"/>
    <property type="match status" value="1"/>
</dbReference>
<evidence type="ECO:0000313" key="6">
    <source>
        <dbReference type="Proteomes" id="UP000238823"/>
    </source>
</evidence>
<gene>
    <name evidence="5" type="ORF">ENSA7_78190</name>
</gene>
<dbReference type="Proteomes" id="UP000238823">
    <property type="component" value="Unassembled WGS sequence"/>
</dbReference>
<dbReference type="GO" id="GO:0003700">
    <property type="term" value="F:DNA-binding transcription factor activity"/>
    <property type="evidence" value="ECO:0007669"/>
    <property type="project" value="InterPro"/>
</dbReference>
<evidence type="ECO:0000313" key="5">
    <source>
        <dbReference type="EMBL" id="PRP94282.1"/>
    </source>
</evidence>
<dbReference type="AlphaFoldDB" id="A0A2S9XN52"/>
<dbReference type="RefSeq" id="WP_106094586.1">
    <property type="nucleotide sequence ID" value="NZ_PVNL01000142.1"/>
</dbReference>
<dbReference type="InterPro" id="IPR036388">
    <property type="entry name" value="WH-like_DNA-bd_sf"/>
</dbReference>
<dbReference type="EMBL" id="PVNL01000142">
    <property type="protein sequence ID" value="PRP94282.1"/>
    <property type="molecule type" value="Genomic_DNA"/>
</dbReference>
<accession>A0A2S9XN52</accession>
<reference evidence="5 6" key="1">
    <citation type="submission" date="2018-03" db="EMBL/GenBank/DDBJ databases">
        <title>Draft Genome Sequences of the Obligatory Marine Myxobacteria Enhygromyxa salina SWB007.</title>
        <authorList>
            <person name="Poehlein A."/>
            <person name="Moghaddam J.A."/>
            <person name="Harms H."/>
            <person name="Alanjari M."/>
            <person name="Koenig G.M."/>
            <person name="Daniel R."/>
            <person name="Schaeberle T.F."/>
        </authorList>
    </citation>
    <scope>NUCLEOTIDE SEQUENCE [LARGE SCALE GENOMIC DNA]</scope>
    <source>
        <strain evidence="5 6">SWB007</strain>
    </source>
</reference>
<proteinExistence type="predicted"/>
<name>A0A2S9XN52_9BACT</name>
<dbReference type="SUPFAM" id="SSF46785">
    <property type="entry name" value="Winged helix' DNA-binding domain"/>
    <property type="match status" value="1"/>
</dbReference>
<dbReference type="SMART" id="SM00347">
    <property type="entry name" value="HTH_MARR"/>
    <property type="match status" value="1"/>
</dbReference>